<evidence type="ECO:0000259" key="3">
    <source>
        <dbReference type="PROSITE" id="PS50125"/>
    </source>
</evidence>
<protein>
    <recommendedName>
        <fullName evidence="3">Guanylate cyclase domain-containing protein</fullName>
    </recommendedName>
</protein>
<feature type="compositionally biased region" description="Polar residues" evidence="1">
    <location>
        <begin position="51"/>
        <end position="64"/>
    </location>
</feature>
<organism evidence="4 5">
    <name type="scientific">Polarella glacialis</name>
    <name type="common">Dinoflagellate</name>
    <dbReference type="NCBI Taxonomy" id="89957"/>
    <lineage>
        <taxon>Eukaryota</taxon>
        <taxon>Sar</taxon>
        <taxon>Alveolata</taxon>
        <taxon>Dinophyceae</taxon>
        <taxon>Suessiales</taxon>
        <taxon>Suessiaceae</taxon>
        <taxon>Polarella</taxon>
    </lineage>
</organism>
<evidence type="ECO:0000313" key="5">
    <source>
        <dbReference type="Proteomes" id="UP000626109"/>
    </source>
</evidence>
<evidence type="ECO:0000313" key="4">
    <source>
        <dbReference type="EMBL" id="CAE8698223.1"/>
    </source>
</evidence>
<dbReference type="SUPFAM" id="SSF55073">
    <property type="entry name" value="Nucleotide cyclase"/>
    <property type="match status" value="1"/>
</dbReference>
<feature type="region of interest" description="Disordered" evidence="1">
    <location>
        <begin position="1025"/>
        <end position="1054"/>
    </location>
</feature>
<comment type="caution">
    <text evidence="4">The sequence shown here is derived from an EMBL/GenBank/DDBJ whole genome shotgun (WGS) entry which is preliminary data.</text>
</comment>
<dbReference type="SMART" id="SM00044">
    <property type="entry name" value="CYCc"/>
    <property type="match status" value="1"/>
</dbReference>
<feature type="compositionally biased region" description="Low complexity" evidence="1">
    <location>
        <begin position="1025"/>
        <end position="1034"/>
    </location>
</feature>
<accession>A0A813KBW0</accession>
<dbReference type="CDD" id="cd07302">
    <property type="entry name" value="CHD"/>
    <property type="match status" value="1"/>
</dbReference>
<dbReference type="PANTHER" id="PTHR43081">
    <property type="entry name" value="ADENYLATE CYCLASE, TERMINAL-DIFFERENTIATION SPECIFIC-RELATED"/>
    <property type="match status" value="1"/>
</dbReference>
<dbReference type="Gene3D" id="6.10.340.10">
    <property type="match status" value="1"/>
</dbReference>
<dbReference type="Proteomes" id="UP000626109">
    <property type="component" value="Unassembled WGS sequence"/>
</dbReference>
<keyword evidence="2" id="KW-1133">Transmembrane helix</keyword>
<feature type="region of interest" description="Disordered" evidence="1">
    <location>
        <begin position="11"/>
        <end position="64"/>
    </location>
</feature>
<dbReference type="Pfam" id="PF00211">
    <property type="entry name" value="Guanylate_cyc"/>
    <property type="match status" value="1"/>
</dbReference>
<evidence type="ECO:0000256" key="1">
    <source>
        <dbReference type="SAM" id="MobiDB-lite"/>
    </source>
</evidence>
<keyword evidence="2" id="KW-0812">Transmembrane</keyword>
<dbReference type="InterPro" id="IPR029787">
    <property type="entry name" value="Nucleotide_cyclase"/>
</dbReference>
<dbReference type="AlphaFoldDB" id="A0A813KBW0"/>
<dbReference type="PROSITE" id="PS50125">
    <property type="entry name" value="GUANYLATE_CYCLASE_2"/>
    <property type="match status" value="1"/>
</dbReference>
<dbReference type="Gene3D" id="3.30.70.1230">
    <property type="entry name" value="Nucleotide cyclase"/>
    <property type="match status" value="1"/>
</dbReference>
<proteinExistence type="predicted"/>
<dbReference type="GO" id="GO:0035556">
    <property type="term" value="P:intracellular signal transduction"/>
    <property type="evidence" value="ECO:0007669"/>
    <property type="project" value="InterPro"/>
</dbReference>
<name>A0A813KBW0_POLGL</name>
<dbReference type="EMBL" id="CAJNNW010028900">
    <property type="protein sequence ID" value="CAE8698223.1"/>
    <property type="molecule type" value="Genomic_DNA"/>
</dbReference>
<dbReference type="PANTHER" id="PTHR43081:SF1">
    <property type="entry name" value="ADENYLATE CYCLASE, TERMINAL-DIFFERENTIATION SPECIFIC"/>
    <property type="match status" value="1"/>
</dbReference>
<evidence type="ECO:0000256" key="2">
    <source>
        <dbReference type="SAM" id="Phobius"/>
    </source>
</evidence>
<gene>
    <name evidence="4" type="ORF">PGLA2088_LOCUS30625</name>
</gene>
<sequence>MLQQWFQGLRSCHGETSVGHSSSDSDDSSDCPQDVADPEALESGRPPQPQPQHSSGDQGVFSPGSTLFSADGCSQCFSPGRQESGSDGNQSEPPPNVMQEVRLLMTLLSPSEYTSEHPTKTPQSMSHARAAGHAAFAASIEAAGRTARLDRSFPVRQNFFTSFVRQHCGSCSLSFRVAVLFVIGTVVLLSSVSIFIPLEAALEFVGTTTAKSCEDSVHLQHDLISSLIYDNLTQSALRDLLSSTDRMVSRFVSEPAMRAVDSLWESMATMRHMNPSWDGKAPSERDFIARHAWLQLKGFWTRPATDVTGFQWRDTGGPHPNAIYVSFMSEQFAGASTQANASCETVGELAAVSLLMDAPGGISGESTTLSAYSVLDKSLVQPLASPFQPSQRAYFKLQAAFAAEATAHAGGAAGLPLQQAWSEIYFWPRVGFGFTYALPIAYCGDYSCFEGVVAADQSLSHVNRDCADRWGQLQAELLLPRYNFSIDYSNSGVFIVNQLAKRSPEQQGFLVASSHADYSRGSSQDADINGPVTLSMAMDTENQIVRGTARVLLALFGTWQNSSLQTEEHTFTFSLAAALGEPAVLQQCVHNGLRLKRNDVLGMGAADDCLRVGTRSARLDPGLRWLIVAVLPAGAFSRQVDETASTVARQVEHIQDRTDARVWQARAIGVSVFGFTWGLSMCLACLLGYLVTQPLKKLSRLMRRLGDLDFAHDSAEHTKLKSGQRARLREVGQLQTAFCRLSRGIEAFARFVPDSVVKSIVSGDETATDLHMERKEVTIMFSDIAGFTGIAEKLSQRDLLYLLTRYFSIMIRIIEHYEGVVAEILGDGLLVFWNTPDDVEFHAGKACAAAVAQQQALAPFNAELGRLGLPSIEIRIGINTGVVLTGNFGSEMKMKFGCMGDPVNLASRLESLCKHYGVSTIVSEATHALLPKDANFFCRKLDLVRVKGRGEATLIYELMGQDAIHFPDVRSPSSSLSDHSFGSSRFKDPAEVAQEAMLSSQQSLKDTYDPSNSFWHPLRRWMSTRQTTQGSQGTVRDATLSTPVPSEASDVAGMGPATISESQRRLAWHYEKALLAYQAGSFLEAQSLAQSLLLEHEDDLATRDLLARARRNIGPDGRSNGLSPTELASWRGINNMIEK</sequence>
<reference evidence="4" key="1">
    <citation type="submission" date="2021-02" db="EMBL/GenBank/DDBJ databases">
        <authorList>
            <person name="Dougan E. K."/>
            <person name="Rhodes N."/>
            <person name="Thang M."/>
            <person name="Chan C."/>
        </authorList>
    </citation>
    <scope>NUCLEOTIDE SEQUENCE</scope>
</reference>
<keyword evidence="2" id="KW-0472">Membrane</keyword>
<dbReference type="InterPro" id="IPR050697">
    <property type="entry name" value="Adenylyl/Guanylyl_Cyclase_3/4"/>
</dbReference>
<dbReference type="InterPro" id="IPR001054">
    <property type="entry name" value="A/G_cyclase"/>
</dbReference>
<feature type="transmembrane region" description="Helical" evidence="2">
    <location>
        <begin position="173"/>
        <end position="196"/>
    </location>
</feature>
<feature type="domain" description="Guanylate cyclase" evidence="3">
    <location>
        <begin position="778"/>
        <end position="910"/>
    </location>
</feature>
<dbReference type="GO" id="GO:0009190">
    <property type="term" value="P:cyclic nucleotide biosynthetic process"/>
    <property type="evidence" value="ECO:0007669"/>
    <property type="project" value="InterPro"/>
</dbReference>